<dbReference type="InterPro" id="IPR001471">
    <property type="entry name" value="AP2/ERF_dom"/>
</dbReference>
<evidence type="ECO:0000313" key="9">
    <source>
        <dbReference type="EMBL" id="WOH01402.1"/>
    </source>
</evidence>
<accession>A0A164YSD8</accession>
<keyword evidence="3" id="KW-0805">Transcription regulation</keyword>
<dbReference type="InterPro" id="IPR016177">
    <property type="entry name" value="DNA-bd_dom_sf"/>
</dbReference>
<dbReference type="SMART" id="SM00380">
    <property type="entry name" value="AP2"/>
    <property type="match status" value="1"/>
</dbReference>
<evidence type="ECO:0000256" key="8">
    <source>
        <dbReference type="ARBA" id="ARBA00024343"/>
    </source>
</evidence>
<dbReference type="CDD" id="cd00018">
    <property type="entry name" value="AP2"/>
    <property type="match status" value="1"/>
</dbReference>
<gene>
    <name evidence="9" type="ORF">DCAR_0520784</name>
</gene>
<dbReference type="FunFam" id="3.30.730.10:FF:000001">
    <property type="entry name" value="Ethylene-responsive transcription factor 2"/>
    <property type="match status" value="1"/>
</dbReference>
<dbReference type="PROSITE" id="PS51032">
    <property type="entry name" value="AP2_ERF"/>
    <property type="match status" value="1"/>
</dbReference>
<keyword evidence="6" id="KW-0804">Transcription</keyword>
<dbReference type="InterPro" id="IPR036955">
    <property type="entry name" value="AP2/ERF_dom_sf"/>
</dbReference>
<dbReference type="Proteomes" id="UP000077755">
    <property type="component" value="Chromosome 5"/>
</dbReference>
<dbReference type="InterPro" id="IPR045277">
    <property type="entry name" value="DRE1A-I"/>
</dbReference>
<evidence type="ECO:0000256" key="3">
    <source>
        <dbReference type="ARBA" id="ARBA00023015"/>
    </source>
</evidence>
<protein>
    <submittedName>
        <fullName evidence="9">Uncharacterized protein</fullName>
    </submittedName>
</protein>
<dbReference type="OMA" id="ENHEGDN"/>
<evidence type="ECO:0000256" key="4">
    <source>
        <dbReference type="ARBA" id="ARBA00023125"/>
    </source>
</evidence>
<organism evidence="9 10">
    <name type="scientific">Daucus carota subsp. sativus</name>
    <name type="common">Carrot</name>
    <dbReference type="NCBI Taxonomy" id="79200"/>
    <lineage>
        <taxon>Eukaryota</taxon>
        <taxon>Viridiplantae</taxon>
        <taxon>Streptophyta</taxon>
        <taxon>Embryophyta</taxon>
        <taxon>Tracheophyta</taxon>
        <taxon>Spermatophyta</taxon>
        <taxon>Magnoliopsida</taxon>
        <taxon>eudicotyledons</taxon>
        <taxon>Gunneridae</taxon>
        <taxon>Pentapetalae</taxon>
        <taxon>asterids</taxon>
        <taxon>campanulids</taxon>
        <taxon>Apiales</taxon>
        <taxon>Apiaceae</taxon>
        <taxon>Apioideae</taxon>
        <taxon>Scandiceae</taxon>
        <taxon>Daucinae</taxon>
        <taxon>Daucus</taxon>
        <taxon>Daucus sect. Daucus</taxon>
    </lineage>
</organism>
<keyword evidence="7" id="KW-0539">Nucleus</keyword>
<keyword evidence="2" id="KW-0611">Plant defense</keyword>
<evidence type="ECO:0000256" key="2">
    <source>
        <dbReference type="ARBA" id="ARBA00022821"/>
    </source>
</evidence>
<dbReference type="AlphaFoldDB" id="A0A164YSD8"/>
<evidence type="ECO:0000256" key="7">
    <source>
        <dbReference type="ARBA" id="ARBA00023242"/>
    </source>
</evidence>
<dbReference type="Pfam" id="PF00847">
    <property type="entry name" value="AP2"/>
    <property type="match status" value="1"/>
</dbReference>
<comment type="similarity">
    <text evidence="8">Belongs to the AP2/ERF transcription factor family. ERF subfamily.</text>
</comment>
<dbReference type="OrthoDB" id="1932364at2759"/>
<dbReference type="SUPFAM" id="SSF54171">
    <property type="entry name" value="DNA-binding domain"/>
    <property type="match status" value="1"/>
</dbReference>
<dbReference type="GO" id="GO:0006952">
    <property type="term" value="P:defense response"/>
    <property type="evidence" value="ECO:0007669"/>
    <property type="project" value="UniProtKB-KW"/>
</dbReference>
<keyword evidence="5" id="KW-0010">Activator</keyword>
<dbReference type="EMBL" id="CP093347">
    <property type="protein sequence ID" value="WOH01402.1"/>
    <property type="molecule type" value="Genomic_DNA"/>
</dbReference>
<dbReference type="GO" id="GO:0003700">
    <property type="term" value="F:DNA-binding transcription factor activity"/>
    <property type="evidence" value="ECO:0007669"/>
    <property type="project" value="InterPro"/>
</dbReference>
<evidence type="ECO:0000256" key="5">
    <source>
        <dbReference type="ARBA" id="ARBA00023159"/>
    </source>
</evidence>
<dbReference type="PANTHER" id="PTHR31839">
    <property type="entry name" value="DEHYDRATION-RESPONSIVE ELEMENT-BINDING PROTEIN 1D"/>
    <property type="match status" value="1"/>
</dbReference>
<dbReference type="PANTHER" id="PTHR31839:SF85">
    <property type="entry name" value="AP2_ERF DOMAIN-CONTAINING PROTEIN"/>
    <property type="match status" value="1"/>
</dbReference>
<evidence type="ECO:0000256" key="1">
    <source>
        <dbReference type="ARBA" id="ARBA00004123"/>
    </source>
</evidence>
<dbReference type="GO" id="GO:0003677">
    <property type="term" value="F:DNA binding"/>
    <property type="evidence" value="ECO:0007669"/>
    <property type="project" value="UniProtKB-KW"/>
</dbReference>
<sequence length="180" mass="19802">MSLWPRLPVYRGIRSRSGKWVAEIREPRKTTRIWLGTYPTPEMAAAAYDAASLVLKGPETALNFPHHKYNNNLLLVPVQPTTAAGVREAAANAAASLAVASESTVALPASQLARHGDCDVNDNTSDNLVEMREEYQDDEELFYMPNLLMAMAEGMLISPPRITISPPPSDNSDCLWSYSL</sequence>
<reference evidence="9" key="2">
    <citation type="submission" date="2022-03" db="EMBL/GenBank/DDBJ databases">
        <title>Draft title - Genomic analysis of global carrot germplasm unveils the trajectory of domestication and the origin of high carotenoid orange carrot.</title>
        <authorList>
            <person name="Iorizzo M."/>
            <person name="Ellison S."/>
            <person name="Senalik D."/>
            <person name="Macko-Podgorni A."/>
            <person name="Grzebelus D."/>
            <person name="Bostan H."/>
            <person name="Rolling W."/>
            <person name="Curaba J."/>
            <person name="Simon P."/>
        </authorList>
    </citation>
    <scope>NUCLEOTIDE SEQUENCE</scope>
    <source>
        <tissue evidence="9">Leaf</tissue>
    </source>
</reference>
<comment type="subcellular location">
    <subcellularLocation>
        <location evidence="1">Nucleus</location>
    </subcellularLocation>
</comment>
<dbReference type="GO" id="GO:0005634">
    <property type="term" value="C:nucleus"/>
    <property type="evidence" value="ECO:0007669"/>
    <property type="project" value="UniProtKB-SubCell"/>
</dbReference>
<reference evidence="9" key="1">
    <citation type="journal article" date="2016" name="Nat. Genet.">
        <title>A high-quality carrot genome assembly provides new insights into carotenoid accumulation and asterid genome evolution.</title>
        <authorList>
            <person name="Iorizzo M."/>
            <person name="Ellison S."/>
            <person name="Senalik D."/>
            <person name="Zeng P."/>
            <person name="Satapoomin P."/>
            <person name="Huang J."/>
            <person name="Bowman M."/>
            <person name="Iovene M."/>
            <person name="Sanseverino W."/>
            <person name="Cavagnaro P."/>
            <person name="Yildiz M."/>
            <person name="Macko-Podgorni A."/>
            <person name="Moranska E."/>
            <person name="Grzebelus E."/>
            <person name="Grzebelus D."/>
            <person name="Ashrafi H."/>
            <person name="Zheng Z."/>
            <person name="Cheng S."/>
            <person name="Spooner D."/>
            <person name="Van Deynze A."/>
            <person name="Simon P."/>
        </authorList>
    </citation>
    <scope>NUCLEOTIDE SEQUENCE</scope>
    <source>
        <tissue evidence="9">Leaf</tissue>
    </source>
</reference>
<keyword evidence="4" id="KW-0238">DNA-binding</keyword>
<keyword evidence="10" id="KW-1185">Reference proteome</keyword>
<dbReference type="Gramene" id="KZM94915">
    <property type="protein sequence ID" value="KZM94915"/>
    <property type="gene ID" value="DCAR_018157"/>
</dbReference>
<name>A0A164YSD8_DAUCS</name>
<evidence type="ECO:0000256" key="6">
    <source>
        <dbReference type="ARBA" id="ARBA00023163"/>
    </source>
</evidence>
<dbReference type="Gene3D" id="3.30.730.10">
    <property type="entry name" value="AP2/ERF domain"/>
    <property type="match status" value="1"/>
</dbReference>
<evidence type="ECO:0000313" key="10">
    <source>
        <dbReference type="Proteomes" id="UP000077755"/>
    </source>
</evidence>
<proteinExistence type="inferred from homology"/>
<dbReference type="KEGG" id="dcr:108222345"/>